<dbReference type="Proteomes" id="UP000319894">
    <property type="component" value="Unassembled WGS sequence"/>
</dbReference>
<evidence type="ECO:0000313" key="2">
    <source>
        <dbReference type="Proteomes" id="UP000319894"/>
    </source>
</evidence>
<sequence>MTAIVREIHHEYELGAPHNEIISLAKERGLDGDTADHIIGKLCEDGESIYQTTEREQPHHRPL</sequence>
<dbReference type="InParanoid" id="A0A554MW16"/>
<accession>A0A554MW16</accession>
<organism evidence="1 2">
    <name type="scientific">Haloglomus irregulare</name>
    <dbReference type="NCBI Taxonomy" id="2234134"/>
    <lineage>
        <taxon>Archaea</taxon>
        <taxon>Methanobacteriati</taxon>
        <taxon>Methanobacteriota</taxon>
        <taxon>Stenosarchaea group</taxon>
        <taxon>Halobacteria</taxon>
        <taxon>Halobacteriales</taxon>
        <taxon>Natronomonadaceae</taxon>
        <taxon>Haloglomus</taxon>
    </lineage>
</organism>
<name>A0A554MW16_9EURY</name>
<dbReference type="EMBL" id="QMDX01000014">
    <property type="protein sequence ID" value="TSD09328.1"/>
    <property type="molecule type" value="Genomic_DNA"/>
</dbReference>
<protein>
    <submittedName>
        <fullName evidence="1">Uncharacterized protein</fullName>
    </submittedName>
</protein>
<dbReference type="AlphaFoldDB" id="A0A554MW16"/>
<keyword evidence="2" id="KW-1185">Reference proteome</keyword>
<comment type="caution">
    <text evidence="1">The sequence shown here is derived from an EMBL/GenBank/DDBJ whole genome shotgun (WGS) entry which is preliminary data.</text>
</comment>
<proteinExistence type="predicted"/>
<evidence type="ECO:0000313" key="1">
    <source>
        <dbReference type="EMBL" id="TSD09328.1"/>
    </source>
</evidence>
<reference evidence="1 2" key="1">
    <citation type="submission" date="2018-06" db="EMBL/GenBank/DDBJ databases">
        <title>Natronomonas sp. F16-60 a new haloarchaeon isolated from a solar saltern of Isla Cristina, Huelva, Spain.</title>
        <authorList>
            <person name="Duran-Viseras A."/>
            <person name="Sanchez-Porro C."/>
            <person name="Ventosa A."/>
        </authorList>
    </citation>
    <scope>NUCLEOTIDE SEQUENCE [LARGE SCALE GENOMIC DNA]</scope>
    <source>
        <strain evidence="1 2">F16-60</strain>
    </source>
</reference>
<dbReference type="InterPro" id="IPR036388">
    <property type="entry name" value="WH-like_DNA-bd_sf"/>
</dbReference>
<gene>
    <name evidence="1" type="ORF">DP107_16425</name>
</gene>
<dbReference type="Gene3D" id="1.10.10.10">
    <property type="entry name" value="Winged helix-like DNA-binding domain superfamily/Winged helix DNA-binding domain"/>
    <property type="match status" value="1"/>
</dbReference>
<dbReference type="RefSeq" id="WP_144263227.1">
    <property type="nucleotide sequence ID" value="NZ_QMDX01000014.1"/>
</dbReference>